<dbReference type="GeneID" id="2847005"/>
<evidence type="ECO:0000256" key="1">
    <source>
        <dbReference type="SAM" id="SignalP"/>
    </source>
</evidence>
<evidence type="ECO:0008006" key="3">
    <source>
        <dbReference type="Google" id="ProtNLM"/>
    </source>
</evidence>
<protein>
    <recommendedName>
        <fullName evidence="3">Secreted protein</fullName>
    </recommendedName>
</protein>
<dbReference type="AlphaFoldDB" id="Q6UVS5"/>
<proteinExistence type="predicted"/>
<reference evidence="2" key="1">
    <citation type="submission" date="2003-08" db="EMBL/GenBank/DDBJ databases">
        <authorList>
            <person name="Pombert J.-F."/>
            <person name="Otis C."/>
            <person name="Lemieux C."/>
            <person name="Turmel M."/>
        </authorList>
    </citation>
    <scope>NUCLEOTIDE SEQUENCE</scope>
    <source>
        <strain evidence="2">UTEX 1912</strain>
    </source>
</reference>
<keyword evidence="2" id="KW-0496">Mitochondrion</keyword>
<sequence length="66" mass="7795">MGKPFLLKLKFCKLAALAPLDCLLPRKQWACFTTQNQSPRTNYIPESLSDCANWRFYLDKLYFYGR</sequence>
<name>Q6UVS5_TUPAK</name>
<evidence type="ECO:0000313" key="2">
    <source>
        <dbReference type="EMBL" id="AAQ18749.1"/>
    </source>
</evidence>
<accession>Q6UVS5</accession>
<reference evidence="2" key="2">
    <citation type="journal article" date="2004" name="Mol. Biol. Evol.">
        <title>The complete mitochondrial DNA sequence of the green alga Pseudendoclonium akinetum (Ulvophyceae) highlights distinctive evolutionary trends in the chlorophyta and suggests a sister-group relationship between the Ulvophyceae and Chlorophyceae.</title>
        <authorList>
            <person name="Pombert J.F."/>
            <person name="Otis C."/>
            <person name="Lemieux C."/>
            <person name="Turmel M."/>
        </authorList>
    </citation>
    <scope>NUCLEOTIDE SEQUENCE</scope>
    <source>
        <strain evidence="2">UTEX 1912</strain>
    </source>
</reference>
<feature type="chain" id="PRO_5004281680" description="Secreted protein" evidence="1">
    <location>
        <begin position="18"/>
        <end position="66"/>
    </location>
</feature>
<dbReference type="EMBL" id="AY359242">
    <property type="protein sequence ID" value="AAQ18749.1"/>
    <property type="molecule type" value="Genomic_DNA"/>
</dbReference>
<dbReference type="RefSeq" id="YP_025790.1">
    <property type="nucleotide sequence ID" value="NC_005926.1"/>
</dbReference>
<feature type="signal peptide" evidence="1">
    <location>
        <begin position="1"/>
        <end position="17"/>
    </location>
</feature>
<geneLocation type="mitochondrion" evidence="2"/>
<gene>
    <name evidence="2" type="primary">orf66b</name>
</gene>
<organism evidence="2">
    <name type="scientific">Tupiella akineta</name>
    <name type="common">Green alga</name>
    <name type="synonym">Pseudendoclonium akinetum</name>
    <dbReference type="NCBI Taxonomy" id="160070"/>
    <lineage>
        <taxon>Eukaryota</taxon>
        <taxon>Viridiplantae</taxon>
        <taxon>Chlorophyta</taxon>
        <taxon>core chlorophytes</taxon>
        <taxon>Ulvophyceae</taxon>
        <taxon>OUU clade</taxon>
        <taxon>Ulotrichales</taxon>
        <taxon>Tupiellaceae</taxon>
        <taxon>Tupiella</taxon>
    </lineage>
</organism>
<keyword evidence="1" id="KW-0732">Signal</keyword>